<reference evidence="2 3" key="1">
    <citation type="journal article" date="2022" name="Microbiol. Resour. Announc.">
        <title>Complete Genome Sequence of the Hyperthermophilic and Acidophilic Archaeon Saccharolobus caldissimus Strain HS-3T.</title>
        <authorList>
            <person name="Sakai H.D."/>
            <person name="Kurosawa N."/>
        </authorList>
    </citation>
    <scope>NUCLEOTIDE SEQUENCE [LARGE SCALE GENOMIC DNA]</scope>
    <source>
        <strain evidence="2 3">JCM32116</strain>
    </source>
</reference>
<keyword evidence="3" id="KW-1185">Reference proteome</keyword>
<organism evidence="2 3">
    <name type="scientific">Saccharolobus caldissimus</name>
    <dbReference type="NCBI Taxonomy" id="1702097"/>
    <lineage>
        <taxon>Archaea</taxon>
        <taxon>Thermoproteota</taxon>
        <taxon>Thermoprotei</taxon>
        <taxon>Sulfolobales</taxon>
        <taxon>Sulfolobaceae</taxon>
        <taxon>Saccharolobus</taxon>
    </lineage>
</organism>
<keyword evidence="1" id="KW-0472">Membrane</keyword>
<protein>
    <submittedName>
        <fullName evidence="2">Uncharacterized protein</fullName>
    </submittedName>
</protein>
<accession>A0AAQ4CS41</accession>
<keyword evidence="1" id="KW-1133">Transmembrane helix</keyword>
<dbReference type="AlphaFoldDB" id="A0AAQ4CS41"/>
<proteinExistence type="predicted"/>
<feature type="transmembrane region" description="Helical" evidence="1">
    <location>
        <begin position="20"/>
        <end position="42"/>
    </location>
</feature>
<name>A0AAQ4CS41_9CREN</name>
<dbReference type="Proteomes" id="UP001319921">
    <property type="component" value="Chromosome"/>
</dbReference>
<evidence type="ECO:0000256" key="1">
    <source>
        <dbReference type="SAM" id="Phobius"/>
    </source>
</evidence>
<feature type="transmembrane region" description="Helical" evidence="1">
    <location>
        <begin position="48"/>
        <end position="68"/>
    </location>
</feature>
<keyword evidence="1" id="KW-0812">Transmembrane</keyword>
<dbReference type="KEGG" id="scas:SACC_16390"/>
<evidence type="ECO:0000313" key="3">
    <source>
        <dbReference type="Proteomes" id="UP001319921"/>
    </source>
</evidence>
<dbReference type="RefSeq" id="WP_229572463.1">
    <property type="nucleotide sequence ID" value="NZ_AP025226.1"/>
</dbReference>
<gene>
    <name evidence="2" type="ORF">SACC_16390</name>
</gene>
<dbReference type="EMBL" id="AP025226">
    <property type="protein sequence ID" value="BDB98622.1"/>
    <property type="molecule type" value="Genomic_DNA"/>
</dbReference>
<dbReference type="GeneID" id="68866374"/>
<evidence type="ECO:0000313" key="2">
    <source>
        <dbReference type="EMBL" id="BDB98622.1"/>
    </source>
</evidence>
<sequence>MQKILFLKVLCLSEIHITYLAFHAAFAILGAILSVYSILYLLNTDIPISITFTLFVYLISFIFLLLLLSSLSYELVFNADKLVIRNFTFKSYELKLNDSKILIGIRINRFLGNIIITYDNRLIFKFISLSENVEKIRNTLLKNGYRKGGIYKVCKLCGSVNDLDDNKCEICGSTNLYTYDLLWVN</sequence>